<dbReference type="AlphaFoldDB" id="A0A261Y5M3"/>
<dbReference type="OrthoDB" id="529205at2759"/>
<dbReference type="EMBL" id="MVBO01000008">
    <property type="protein sequence ID" value="OZJ05917.1"/>
    <property type="molecule type" value="Genomic_DNA"/>
</dbReference>
<protein>
    <submittedName>
        <fullName evidence="1">Uncharacterized protein</fullName>
    </submittedName>
</protein>
<accession>A0A261Y5M3</accession>
<gene>
    <name evidence="1" type="ORF">BZG36_01199</name>
</gene>
<reference evidence="1 2" key="1">
    <citation type="journal article" date="2017" name="Mycologia">
        <title>Bifiguratus adelaidae, gen. et sp. nov., a new member of Mucoromycotina in endophytic and soil-dwelling habitats.</title>
        <authorList>
            <person name="Torres-Cruz T.J."/>
            <person name="Billingsley Tobias T.L."/>
            <person name="Almatruk M."/>
            <person name="Hesse C."/>
            <person name="Kuske C.R."/>
            <person name="Desiro A."/>
            <person name="Benucci G.M."/>
            <person name="Bonito G."/>
            <person name="Stajich J.E."/>
            <person name="Dunlap C."/>
            <person name="Arnold A.E."/>
            <person name="Porras-Alfaro A."/>
        </authorList>
    </citation>
    <scope>NUCLEOTIDE SEQUENCE [LARGE SCALE GENOMIC DNA]</scope>
    <source>
        <strain evidence="1 2">AZ0501</strain>
    </source>
</reference>
<evidence type="ECO:0000313" key="1">
    <source>
        <dbReference type="EMBL" id="OZJ05917.1"/>
    </source>
</evidence>
<evidence type="ECO:0000313" key="2">
    <source>
        <dbReference type="Proteomes" id="UP000242875"/>
    </source>
</evidence>
<name>A0A261Y5M3_9FUNG</name>
<proteinExistence type="predicted"/>
<organism evidence="1 2">
    <name type="scientific">Bifiguratus adelaidae</name>
    <dbReference type="NCBI Taxonomy" id="1938954"/>
    <lineage>
        <taxon>Eukaryota</taxon>
        <taxon>Fungi</taxon>
        <taxon>Fungi incertae sedis</taxon>
        <taxon>Mucoromycota</taxon>
        <taxon>Mucoromycotina</taxon>
        <taxon>Endogonomycetes</taxon>
        <taxon>Endogonales</taxon>
        <taxon>Endogonales incertae sedis</taxon>
        <taxon>Bifiguratus</taxon>
    </lineage>
</organism>
<keyword evidence="2" id="KW-1185">Reference proteome</keyword>
<dbReference type="Proteomes" id="UP000242875">
    <property type="component" value="Unassembled WGS sequence"/>
</dbReference>
<comment type="caution">
    <text evidence="1">The sequence shown here is derived from an EMBL/GenBank/DDBJ whole genome shotgun (WGS) entry which is preliminary data.</text>
</comment>
<sequence>MERLFGISLRRLPQRTRIQPGLLCALEARRNYCPIGSHFSDDDPLIIEKNKIKNLSGKTVGNVKSAPKWNQFLASDSEAYIKADRDPDLDIRELQEQSVADIKADSDGIFADAVEGDTVEETHKFTVKETTTRKVHHDRK</sequence>